<name>A0ABS1SNJ5_9MICO</name>
<proteinExistence type="predicted"/>
<feature type="DNA-binding region" description="H-T-H motif" evidence="4">
    <location>
        <begin position="34"/>
        <end position="53"/>
    </location>
</feature>
<protein>
    <submittedName>
        <fullName evidence="6">TetR family transcriptional regulator</fullName>
    </submittedName>
</protein>
<evidence type="ECO:0000259" key="5">
    <source>
        <dbReference type="PROSITE" id="PS50977"/>
    </source>
</evidence>
<dbReference type="PROSITE" id="PS50977">
    <property type="entry name" value="HTH_TETR_2"/>
    <property type="match status" value="1"/>
</dbReference>
<keyword evidence="2 4" id="KW-0238">DNA-binding</keyword>
<evidence type="ECO:0000256" key="4">
    <source>
        <dbReference type="PROSITE-ProRule" id="PRU00335"/>
    </source>
</evidence>
<keyword evidence="3" id="KW-0804">Transcription</keyword>
<accession>A0ABS1SNJ5</accession>
<evidence type="ECO:0000256" key="2">
    <source>
        <dbReference type="ARBA" id="ARBA00023125"/>
    </source>
</evidence>
<evidence type="ECO:0000256" key="3">
    <source>
        <dbReference type="ARBA" id="ARBA00023163"/>
    </source>
</evidence>
<dbReference type="InterPro" id="IPR050109">
    <property type="entry name" value="HTH-type_TetR-like_transc_reg"/>
</dbReference>
<dbReference type="Pfam" id="PF00440">
    <property type="entry name" value="TetR_N"/>
    <property type="match status" value="1"/>
</dbReference>
<dbReference type="InterPro" id="IPR009057">
    <property type="entry name" value="Homeodomain-like_sf"/>
</dbReference>
<feature type="domain" description="HTH tetR-type" evidence="5">
    <location>
        <begin position="11"/>
        <end position="71"/>
    </location>
</feature>
<reference evidence="6 7" key="1">
    <citation type="submission" date="2018-09" db="EMBL/GenBank/DDBJ databases">
        <title>Comparative genomics of Leucobacter spp.</title>
        <authorList>
            <person name="Reis A.C."/>
            <person name="Kolvenbach B.A."/>
            <person name="Corvini P.F.X."/>
            <person name="Nunes O.C."/>
        </authorList>
    </citation>
    <scope>NUCLEOTIDE SEQUENCE [LARGE SCALE GENOMIC DNA]</scope>
    <source>
        <strain evidence="6 7">L-1</strain>
    </source>
</reference>
<dbReference type="PANTHER" id="PTHR30055">
    <property type="entry name" value="HTH-TYPE TRANSCRIPTIONAL REGULATOR RUTR"/>
    <property type="match status" value="1"/>
</dbReference>
<gene>
    <name evidence="6" type="ORF">D3226_07110</name>
</gene>
<dbReference type="PRINTS" id="PR00455">
    <property type="entry name" value="HTHTETR"/>
</dbReference>
<keyword evidence="7" id="KW-1185">Reference proteome</keyword>
<organism evidence="6 7">
    <name type="scientific">Leucobacter chromiireducens subsp. chromiireducens</name>
    <dbReference type="NCBI Taxonomy" id="660067"/>
    <lineage>
        <taxon>Bacteria</taxon>
        <taxon>Bacillati</taxon>
        <taxon>Actinomycetota</taxon>
        <taxon>Actinomycetes</taxon>
        <taxon>Micrococcales</taxon>
        <taxon>Microbacteriaceae</taxon>
        <taxon>Leucobacter</taxon>
    </lineage>
</organism>
<dbReference type="Gene3D" id="1.10.357.10">
    <property type="entry name" value="Tetracycline Repressor, domain 2"/>
    <property type="match status" value="1"/>
</dbReference>
<evidence type="ECO:0000256" key="1">
    <source>
        <dbReference type="ARBA" id="ARBA00023015"/>
    </source>
</evidence>
<dbReference type="Proteomes" id="UP001646141">
    <property type="component" value="Unassembled WGS sequence"/>
</dbReference>
<dbReference type="InterPro" id="IPR001647">
    <property type="entry name" value="HTH_TetR"/>
</dbReference>
<sequence>MSTAARGRPRASSRETIADAATELFLEQGYEATAVTEITRRAGVSRSSFFNYFAGKADILWFVLDQRIAAVLEAVADATVPVPEALALLAAGPGPETLALAIVDARTMSVEEELAAGRAERQLRLGAALAERLVRDGSDPWTAEIAGAGYAAAVLGAVWRWAERGAGRTPLEAPLSEALAAARALLS</sequence>
<comment type="caution">
    <text evidence="6">The sequence shown here is derived from an EMBL/GenBank/DDBJ whole genome shotgun (WGS) entry which is preliminary data.</text>
</comment>
<dbReference type="PANTHER" id="PTHR30055:SF238">
    <property type="entry name" value="MYCOFACTOCIN BIOSYNTHESIS TRANSCRIPTIONAL REGULATOR MFTR-RELATED"/>
    <property type="match status" value="1"/>
</dbReference>
<evidence type="ECO:0000313" key="6">
    <source>
        <dbReference type="EMBL" id="MBL3689728.1"/>
    </source>
</evidence>
<dbReference type="SUPFAM" id="SSF46689">
    <property type="entry name" value="Homeodomain-like"/>
    <property type="match status" value="1"/>
</dbReference>
<dbReference type="EMBL" id="QYAD01000002">
    <property type="protein sequence ID" value="MBL3689728.1"/>
    <property type="molecule type" value="Genomic_DNA"/>
</dbReference>
<evidence type="ECO:0000313" key="7">
    <source>
        <dbReference type="Proteomes" id="UP001646141"/>
    </source>
</evidence>
<dbReference type="RefSeq" id="WP_202381742.1">
    <property type="nucleotide sequence ID" value="NZ_BAAAMA010000002.1"/>
</dbReference>
<keyword evidence="1" id="KW-0805">Transcription regulation</keyword>